<accession>A0A366LNF9</accession>
<evidence type="ECO:0000313" key="1">
    <source>
        <dbReference type="EMBL" id="RBQ14959.1"/>
    </source>
</evidence>
<dbReference type="AlphaFoldDB" id="A0A366LNF9"/>
<dbReference type="InterPro" id="IPR045592">
    <property type="entry name" value="DUF6461"/>
</dbReference>
<name>A0A366LNF9_9ACTN</name>
<proteinExistence type="predicted"/>
<keyword evidence="2" id="KW-1185">Reference proteome</keyword>
<comment type="caution">
    <text evidence="1">The sequence shown here is derived from an EMBL/GenBank/DDBJ whole genome shotgun (WGS) entry which is preliminary data.</text>
</comment>
<dbReference type="Proteomes" id="UP000253303">
    <property type="component" value="Unassembled WGS sequence"/>
</dbReference>
<sequence>MTTMTMQPPDVSWLCGEYSEDHYSFIYVRATPEEVVARLGGHWAGFQPGPFPDDPDDDYPDRDGPLGVTAIGDWTFVFDTDWLGTDPNVIRKLSKGTRLVSQAALGVKCIDYFYWCEDGEIRFCFEHDEGYPMDPPAELAPTMAEIDRLYPPLVRPHDGPAFLLVEHLTGIRPTERLLKGSTLMWGVVPEPARP</sequence>
<gene>
    <name evidence="1" type="ORF">DP939_37875</name>
</gene>
<reference evidence="1 2" key="1">
    <citation type="submission" date="2018-06" db="EMBL/GenBank/DDBJ databases">
        <title>Sphaerisporangium craniellae sp. nov., isolated from a marine sponge in the South China Sea.</title>
        <authorList>
            <person name="Li L."/>
        </authorList>
    </citation>
    <scope>NUCLEOTIDE SEQUENCE [LARGE SCALE GENOMIC DNA]</scope>
    <source>
        <strain evidence="1 2">LHW63015</strain>
    </source>
</reference>
<evidence type="ECO:0000313" key="2">
    <source>
        <dbReference type="Proteomes" id="UP000253303"/>
    </source>
</evidence>
<organism evidence="1 2">
    <name type="scientific">Spongiactinospora rosea</name>
    <dbReference type="NCBI Taxonomy" id="2248750"/>
    <lineage>
        <taxon>Bacteria</taxon>
        <taxon>Bacillati</taxon>
        <taxon>Actinomycetota</taxon>
        <taxon>Actinomycetes</taxon>
        <taxon>Streptosporangiales</taxon>
        <taxon>Streptosporangiaceae</taxon>
        <taxon>Spongiactinospora</taxon>
    </lineage>
</organism>
<dbReference type="Pfam" id="PF20062">
    <property type="entry name" value="DUF6461"/>
    <property type="match status" value="1"/>
</dbReference>
<protein>
    <submittedName>
        <fullName evidence="1">Uncharacterized protein</fullName>
    </submittedName>
</protein>
<dbReference type="OrthoDB" id="4460129at2"/>
<dbReference type="EMBL" id="QMEY01000027">
    <property type="protein sequence ID" value="RBQ14959.1"/>
    <property type="molecule type" value="Genomic_DNA"/>
</dbReference>